<dbReference type="Proteomes" id="UP001165960">
    <property type="component" value="Unassembled WGS sequence"/>
</dbReference>
<evidence type="ECO:0000313" key="2">
    <source>
        <dbReference type="Proteomes" id="UP001165960"/>
    </source>
</evidence>
<dbReference type="EMBL" id="QTSX02006614">
    <property type="protein sequence ID" value="KAJ9052728.1"/>
    <property type="molecule type" value="Genomic_DNA"/>
</dbReference>
<sequence>MLGWIMVVASVIYLVVRIASLSIVSAPIRHFTAQRRRPFKEPKANWATITEVGVDVRRDHNVPGFFQFTLPGRCEAKFIWSGAPLSFIDYHSYQPPTNPYRISCEYLHSDKKTGGCFVKYMEGYNATSLIRSPPTTCNRPGLCYVSATFLVAPTTSDNFISPLTFEHLLSMSEIDPLRSIITQTEPFNQTITLSFEGPGTREIWFKPIFWSVTGIYRAIKPEDTNGIQVHVSLNFLLVVANQSDAMYSLVDPNI</sequence>
<comment type="caution">
    <text evidence="1">The sequence shown here is derived from an EMBL/GenBank/DDBJ whole genome shotgun (WGS) entry which is preliminary data.</text>
</comment>
<protein>
    <submittedName>
        <fullName evidence="1">Uncharacterized protein</fullName>
    </submittedName>
</protein>
<gene>
    <name evidence="1" type="ORF">DSO57_1031355</name>
</gene>
<organism evidence="1 2">
    <name type="scientific">Entomophthora muscae</name>
    <dbReference type="NCBI Taxonomy" id="34485"/>
    <lineage>
        <taxon>Eukaryota</taxon>
        <taxon>Fungi</taxon>
        <taxon>Fungi incertae sedis</taxon>
        <taxon>Zoopagomycota</taxon>
        <taxon>Entomophthoromycotina</taxon>
        <taxon>Entomophthoromycetes</taxon>
        <taxon>Entomophthorales</taxon>
        <taxon>Entomophthoraceae</taxon>
        <taxon>Entomophthora</taxon>
    </lineage>
</organism>
<evidence type="ECO:0000313" key="1">
    <source>
        <dbReference type="EMBL" id="KAJ9052728.1"/>
    </source>
</evidence>
<proteinExistence type="predicted"/>
<reference evidence="1" key="1">
    <citation type="submission" date="2022-04" db="EMBL/GenBank/DDBJ databases">
        <title>Genome of the entomopathogenic fungus Entomophthora muscae.</title>
        <authorList>
            <person name="Elya C."/>
            <person name="Lovett B.R."/>
            <person name="Lee E."/>
            <person name="Macias A.M."/>
            <person name="Hajek A.E."/>
            <person name="De Bivort B.L."/>
            <person name="Kasson M.T."/>
            <person name="De Fine Licht H.H."/>
            <person name="Stajich J.E."/>
        </authorList>
    </citation>
    <scope>NUCLEOTIDE SEQUENCE</scope>
    <source>
        <strain evidence="1">Berkeley</strain>
    </source>
</reference>
<keyword evidence="2" id="KW-1185">Reference proteome</keyword>
<name>A0ACC2RRL9_9FUNG</name>
<accession>A0ACC2RRL9</accession>